<comment type="similarity">
    <text evidence="1">Belongs to the methyltransferase superfamily.</text>
</comment>
<keyword evidence="6" id="KW-1185">Reference proteome</keyword>
<keyword evidence="3" id="KW-0808">Transferase</keyword>
<dbReference type="GO" id="GO:0008168">
    <property type="term" value="F:methyltransferase activity"/>
    <property type="evidence" value="ECO:0007669"/>
    <property type="project" value="UniProtKB-KW"/>
</dbReference>
<dbReference type="CDD" id="cd02440">
    <property type="entry name" value="AdoMet_MTases"/>
    <property type="match status" value="1"/>
</dbReference>
<organism evidence="5 6">
    <name type="scientific">Hymenobacter citatus</name>
    <dbReference type="NCBI Taxonomy" id="2763506"/>
    <lineage>
        <taxon>Bacteria</taxon>
        <taxon>Pseudomonadati</taxon>
        <taxon>Bacteroidota</taxon>
        <taxon>Cytophagia</taxon>
        <taxon>Cytophagales</taxon>
        <taxon>Hymenobacteraceae</taxon>
        <taxon>Hymenobacter</taxon>
    </lineage>
</organism>
<dbReference type="InterPro" id="IPR051052">
    <property type="entry name" value="Diverse_substrate_MTase"/>
</dbReference>
<protein>
    <submittedName>
        <fullName evidence="5">Class I SAM-dependent methyltransferase</fullName>
    </submittedName>
</protein>
<feature type="domain" description="Methyltransferase type 11" evidence="4">
    <location>
        <begin position="60"/>
        <end position="158"/>
    </location>
</feature>
<dbReference type="EMBL" id="JACSCY010000008">
    <property type="protein sequence ID" value="MBC6611646.1"/>
    <property type="molecule type" value="Genomic_DNA"/>
</dbReference>
<dbReference type="InterPro" id="IPR029063">
    <property type="entry name" value="SAM-dependent_MTases_sf"/>
</dbReference>
<evidence type="ECO:0000256" key="1">
    <source>
        <dbReference type="ARBA" id="ARBA00008361"/>
    </source>
</evidence>
<dbReference type="RefSeq" id="WP_187319925.1">
    <property type="nucleotide sequence ID" value="NZ_JACSCY010000008.1"/>
</dbReference>
<evidence type="ECO:0000256" key="2">
    <source>
        <dbReference type="ARBA" id="ARBA00022603"/>
    </source>
</evidence>
<keyword evidence="2 5" id="KW-0489">Methyltransferase</keyword>
<evidence type="ECO:0000256" key="3">
    <source>
        <dbReference type="ARBA" id="ARBA00022679"/>
    </source>
</evidence>
<sequence length="287" mass="32830">MNWHETIAYIRENAQYAELVKLAYFDEDLRLNVERFGASEEYSKTIDIIRQYAPSANTILDVGAGNGISSINFALSGYTVTVVEPDSSDSVGANAIRRLQQNYQLDNLTVYESFAEEVGFAEATFDIVYVRQAMHHAYDLDKFLIECARVLKPGGLLITIRDHVIFDEQDKAWFLESHPLHKFYGGENAFTLEEYTGAMSKAKLLIKEVLKFYDSPINYYPFSTSDLEDKKKKNKAYLLNELKNKIGFAANIPILLSLYRIKNGFSTSWLNEKQVPGRMYSFICQKL</sequence>
<accession>A0ABR7MKR3</accession>
<evidence type="ECO:0000259" key="4">
    <source>
        <dbReference type="Pfam" id="PF08241"/>
    </source>
</evidence>
<dbReference type="InterPro" id="IPR013216">
    <property type="entry name" value="Methyltransf_11"/>
</dbReference>
<dbReference type="GO" id="GO:0032259">
    <property type="term" value="P:methylation"/>
    <property type="evidence" value="ECO:0007669"/>
    <property type="project" value="UniProtKB-KW"/>
</dbReference>
<dbReference type="PANTHER" id="PTHR44942">
    <property type="entry name" value="METHYLTRANSF_11 DOMAIN-CONTAINING PROTEIN"/>
    <property type="match status" value="1"/>
</dbReference>
<gene>
    <name evidence="5" type="ORF">H8B15_11970</name>
</gene>
<name>A0ABR7MKR3_9BACT</name>
<comment type="caution">
    <text evidence="5">The sequence shown here is derived from an EMBL/GenBank/DDBJ whole genome shotgun (WGS) entry which is preliminary data.</text>
</comment>
<reference evidence="5 6" key="1">
    <citation type="submission" date="2020-08" db="EMBL/GenBank/DDBJ databases">
        <title>Hymenobacter sp.</title>
        <authorList>
            <person name="Kim M.K."/>
        </authorList>
    </citation>
    <scope>NUCLEOTIDE SEQUENCE [LARGE SCALE GENOMIC DNA]</scope>
    <source>
        <strain evidence="5 6">BT507</strain>
    </source>
</reference>
<evidence type="ECO:0000313" key="5">
    <source>
        <dbReference type="EMBL" id="MBC6611646.1"/>
    </source>
</evidence>
<evidence type="ECO:0000313" key="6">
    <source>
        <dbReference type="Proteomes" id="UP000622017"/>
    </source>
</evidence>
<proteinExistence type="inferred from homology"/>
<dbReference type="Gene3D" id="3.40.50.150">
    <property type="entry name" value="Vaccinia Virus protein VP39"/>
    <property type="match status" value="1"/>
</dbReference>
<dbReference type="Proteomes" id="UP000622017">
    <property type="component" value="Unassembled WGS sequence"/>
</dbReference>
<dbReference type="SUPFAM" id="SSF53335">
    <property type="entry name" value="S-adenosyl-L-methionine-dependent methyltransferases"/>
    <property type="match status" value="1"/>
</dbReference>
<dbReference type="Pfam" id="PF08241">
    <property type="entry name" value="Methyltransf_11"/>
    <property type="match status" value="1"/>
</dbReference>
<dbReference type="PANTHER" id="PTHR44942:SF4">
    <property type="entry name" value="METHYLTRANSFERASE TYPE 11 DOMAIN-CONTAINING PROTEIN"/>
    <property type="match status" value="1"/>
</dbReference>